<dbReference type="InterPro" id="IPR049243">
    <property type="entry name" value="DUF6878"/>
</dbReference>
<keyword evidence="3" id="KW-1185">Reference proteome</keyword>
<accession>A0ABT6N1Q8</accession>
<evidence type="ECO:0000259" key="1">
    <source>
        <dbReference type="Pfam" id="PF21798"/>
    </source>
</evidence>
<evidence type="ECO:0000313" key="3">
    <source>
        <dbReference type="Proteomes" id="UP001160625"/>
    </source>
</evidence>
<reference evidence="2" key="1">
    <citation type="submission" date="2023-04" db="EMBL/GenBank/DDBJ databases">
        <title>Sphingomonas sp. MAHUQ-71 isolated from rice field.</title>
        <authorList>
            <person name="Huq M.A."/>
        </authorList>
    </citation>
    <scope>NUCLEOTIDE SEQUENCE</scope>
    <source>
        <strain evidence="2">MAHUQ-71</strain>
    </source>
</reference>
<dbReference type="Proteomes" id="UP001160625">
    <property type="component" value="Unassembled WGS sequence"/>
</dbReference>
<evidence type="ECO:0000313" key="2">
    <source>
        <dbReference type="EMBL" id="MDH7639210.1"/>
    </source>
</evidence>
<proteinExistence type="predicted"/>
<feature type="domain" description="DUF6878" evidence="1">
    <location>
        <begin position="28"/>
        <end position="155"/>
    </location>
</feature>
<dbReference type="Pfam" id="PF21798">
    <property type="entry name" value="DUF6878"/>
    <property type="match status" value="1"/>
</dbReference>
<sequence>MSDDTTQTDSYDDVMLRYAAFQVARAELHAGNKVKLFALLAQAGITSLIVRFDGGGDSGQIEEIDARRGEEATEVPTGDVELLVTNYGADRAFAETQPIDRSIETFCYALLASAHDGWENNEGAYGEFIFDIAAGTVTLDFNYRVIETEHHSHIF</sequence>
<comment type="caution">
    <text evidence="2">The sequence shown here is derived from an EMBL/GenBank/DDBJ whole genome shotgun (WGS) entry which is preliminary data.</text>
</comment>
<dbReference type="RefSeq" id="WP_281044472.1">
    <property type="nucleotide sequence ID" value="NZ_JARYGZ010000001.1"/>
</dbReference>
<gene>
    <name evidence="2" type="ORF">QGN17_10755</name>
</gene>
<name>A0ABT6N1Q8_9SPHN</name>
<protein>
    <recommendedName>
        <fullName evidence="1">DUF6878 domain-containing protein</fullName>
    </recommendedName>
</protein>
<dbReference type="EMBL" id="JARYGZ010000001">
    <property type="protein sequence ID" value="MDH7639210.1"/>
    <property type="molecule type" value="Genomic_DNA"/>
</dbReference>
<organism evidence="2 3">
    <name type="scientific">Sphingomonas oryzagri</name>
    <dbReference type="NCBI Taxonomy" id="3042314"/>
    <lineage>
        <taxon>Bacteria</taxon>
        <taxon>Pseudomonadati</taxon>
        <taxon>Pseudomonadota</taxon>
        <taxon>Alphaproteobacteria</taxon>
        <taxon>Sphingomonadales</taxon>
        <taxon>Sphingomonadaceae</taxon>
        <taxon>Sphingomonas</taxon>
    </lineage>
</organism>